<evidence type="ECO:0000313" key="6">
    <source>
        <dbReference type="Proteomes" id="UP001204562"/>
    </source>
</evidence>
<evidence type="ECO:0000313" key="5">
    <source>
        <dbReference type="EMBL" id="MCQ4768954.1"/>
    </source>
</evidence>
<name>A0AAW5JM37_9FIRM</name>
<sequence>MSLQRLPDAELEVMQALWGQKAYPVSSGELMAELSGRHWQTATLLKLLSRLEERGFVGREKAGRANLYHPLVSRQDYLALESRSFLERLHGGSLPSLVAALVDSRAVGREDLAELEALLQERRREPAERRE</sequence>
<dbReference type="InterPro" id="IPR005650">
    <property type="entry name" value="BlaI_family"/>
</dbReference>
<evidence type="ECO:0000256" key="1">
    <source>
        <dbReference type="ARBA" id="ARBA00011046"/>
    </source>
</evidence>
<keyword evidence="3" id="KW-0238">DNA-binding</keyword>
<dbReference type="Proteomes" id="UP001204562">
    <property type="component" value="Unassembled WGS sequence"/>
</dbReference>
<accession>A0AAW5JM37</accession>
<comment type="similarity">
    <text evidence="1">Belongs to the BlaI transcriptional regulatory family.</text>
</comment>
<organism evidence="5 6">
    <name type="scientific">Intestinimonas massiliensis</name>
    <name type="common">ex Afouda et al. 2020</name>
    <dbReference type="NCBI Taxonomy" id="1673721"/>
    <lineage>
        <taxon>Bacteria</taxon>
        <taxon>Bacillati</taxon>
        <taxon>Bacillota</taxon>
        <taxon>Clostridia</taxon>
        <taxon>Eubacteriales</taxon>
        <taxon>Intestinimonas</taxon>
    </lineage>
</organism>
<dbReference type="GO" id="GO:0045892">
    <property type="term" value="P:negative regulation of DNA-templated transcription"/>
    <property type="evidence" value="ECO:0007669"/>
    <property type="project" value="InterPro"/>
</dbReference>
<dbReference type="AlphaFoldDB" id="A0AAW5JM37"/>
<reference evidence="5" key="1">
    <citation type="submission" date="2022-06" db="EMBL/GenBank/DDBJ databases">
        <title>Isolation of gut microbiota from human fecal samples.</title>
        <authorList>
            <person name="Pamer E.G."/>
            <person name="Barat B."/>
            <person name="Waligurski E."/>
            <person name="Medina S."/>
            <person name="Paddock L."/>
            <person name="Mostad J."/>
        </authorList>
    </citation>
    <scope>NUCLEOTIDE SEQUENCE</scope>
    <source>
        <strain evidence="5">DFI.9.91</strain>
    </source>
</reference>
<dbReference type="GO" id="GO:0003677">
    <property type="term" value="F:DNA binding"/>
    <property type="evidence" value="ECO:0007669"/>
    <property type="project" value="UniProtKB-KW"/>
</dbReference>
<dbReference type="PIRSF" id="PIRSF019455">
    <property type="entry name" value="CopR_AtkY"/>
    <property type="match status" value="1"/>
</dbReference>
<gene>
    <name evidence="5" type="ORF">NE579_00545</name>
</gene>
<keyword evidence="4" id="KW-0804">Transcription</keyword>
<dbReference type="EMBL" id="JANFYS010000001">
    <property type="protein sequence ID" value="MCQ4768954.1"/>
    <property type="molecule type" value="Genomic_DNA"/>
</dbReference>
<protein>
    <submittedName>
        <fullName evidence="5">BlaI/MecI/CopY family transcriptional regulator</fullName>
    </submittedName>
</protein>
<evidence type="ECO:0000256" key="2">
    <source>
        <dbReference type="ARBA" id="ARBA00023015"/>
    </source>
</evidence>
<dbReference type="Gene3D" id="1.10.10.10">
    <property type="entry name" value="Winged helix-like DNA-binding domain superfamily/Winged helix DNA-binding domain"/>
    <property type="match status" value="1"/>
</dbReference>
<evidence type="ECO:0000256" key="3">
    <source>
        <dbReference type="ARBA" id="ARBA00023125"/>
    </source>
</evidence>
<dbReference type="SUPFAM" id="SSF46785">
    <property type="entry name" value="Winged helix' DNA-binding domain"/>
    <property type="match status" value="1"/>
</dbReference>
<dbReference type="Gene3D" id="1.10.4040.10">
    <property type="entry name" value="Penicillinase repressor domain"/>
    <property type="match status" value="1"/>
</dbReference>
<dbReference type="RefSeq" id="WP_256302876.1">
    <property type="nucleotide sequence ID" value="NZ_JALEQM010000027.1"/>
</dbReference>
<proteinExistence type="inferred from homology"/>
<dbReference type="InterPro" id="IPR036390">
    <property type="entry name" value="WH_DNA-bd_sf"/>
</dbReference>
<comment type="caution">
    <text evidence="5">The sequence shown here is derived from an EMBL/GenBank/DDBJ whole genome shotgun (WGS) entry which is preliminary data.</text>
</comment>
<dbReference type="Pfam" id="PF03965">
    <property type="entry name" value="Penicillinase_R"/>
    <property type="match status" value="1"/>
</dbReference>
<dbReference type="InterPro" id="IPR036388">
    <property type="entry name" value="WH-like_DNA-bd_sf"/>
</dbReference>
<keyword evidence="2" id="KW-0805">Transcription regulation</keyword>
<evidence type="ECO:0000256" key="4">
    <source>
        <dbReference type="ARBA" id="ARBA00023163"/>
    </source>
</evidence>